<feature type="domain" description="Carboxymuconolactone decarboxylase-like" evidence="1">
    <location>
        <begin position="42"/>
        <end position="118"/>
    </location>
</feature>
<dbReference type="InterPro" id="IPR003779">
    <property type="entry name" value="CMD-like"/>
</dbReference>
<dbReference type="AlphaFoldDB" id="A0A7C3J3M1"/>
<dbReference type="SUPFAM" id="SSF69118">
    <property type="entry name" value="AhpD-like"/>
    <property type="match status" value="1"/>
</dbReference>
<organism evidence="2">
    <name type="scientific">Candidatus Methanomethylicus mesodigestus</name>
    <dbReference type="NCBI Taxonomy" id="1867258"/>
    <lineage>
        <taxon>Archaea</taxon>
        <taxon>Thermoproteota</taxon>
        <taxon>Methanosuratincolia</taxon>
        <taxon>Candidatus Methanomethylicales</taxon>
        <taxon>Candidatus Methanomethylicaceae</taxon>
        <taxon>Candidatus Methanomethylicus</taxon>
    </lineage>
</organism>
<evidence type="ECO:0000313" key="2">
    <source>
        <dbReference type="EMBL" id="HFK20176.1"/>
    </source>
</evidence>
<evidence type="ECO:0000259" key="1">
    <source>
        <dbReference type="Pfam" id="PF02627"/>
    </source>
</evidence>
<dbReference type="GO" id="GO:0051920">
    <property type="term" value="F:peroxiredoxin activity"/>
    <property type="evidence" value="ECO:0007669"/>
    <property type="project" value="InterPro"/>
</dbReference>
<sequence length="135" mass="14673">MIFQVISMPEETKALTGKFVKKMGFAPEIMHIAAEIDPKLTQFYDFCDKVVQNDGALPSKFKLLLIMAMGAQRHCKECVVSAMRGAYNKGATEEEILEAVRAIAVAGGAPAITACKDALVMLKEKSFDKAGCGKR</sequence>
<proteinExistence type="predicted"/>
<dbReference type="PANTHER" id="PTHR33930:SF2">
    <property type="entry name" value="BLR3452 PROTEIN"/>
    <property type="match status" value="1"/>
</dbReference>
<accession>A0A7C3J3M1</accession>
<dbReference type="InterPro" id="IPR029032">
    <property type="entry name" value="AhpD-like"/>
</dbReference>
<dbReference type="Pfam" id="PF02627">
    <property type="entry name" value="CMD"/>
    <property type="match status" value="1"/>
</dbReference>
<protein>
    <submittedName>
        <fullName evidence="2">Carboxymuconolactone decarboxylase family protein</fullName>
    </submittedName>
</protein>
<comment type="caution">
    <text evidence="2">The sequence shown here is derived from an EMBL/GenBank/DDBJ whole genome shotgun (WGS) entry which is preliminary data.</text>
</comment>
<reference evidence="2" key="1">
    <citation type="journal article" date="2020" name="mSystems">
        <title>Genome- and Community-Level Interaction Insights into Carbon Utilization and Element Cycling Functions of Hydrothermarchaeota in Hydrothermal Sediment.</title>
        <authorList>
            <person name="Zhou Z."/>
            <person name="Liu Y."/>
            <person name="Xu W."/>
            <person name="Pan J."/>
            <person name="Luo Z.H."/>
            <person name="Li M."/>
        </authorList>
    </citation>
    <scope>NUCLEOTIDE SEQUENCE [LARGE SCALE GENOMIC DNA]</scope>
    <source>
        <strain evidence="2">SpSt-468</strain>
    </source>
</reference>
<dbReference type="EMBL" id="DSTX01000002">
    <property type="protein sequence ID" value="HFK20176.1"/>
    <property type="molecule type" value="Genomic_DNA"/>
</dbReference>
<dbReference type="Gene3D" id="1.20.1290.10">
    <property type="entry name" value="AhpD-like"/>
    <property type="match status" value="1"/>
</dbReference>
<gene>
    <name evidence="2" type="ORF">ENS19_02745</name>
</gene>
<dbReference type="PANTHER" id="PTHR33930">
    <property type="entry name" value="ALKYL HYDROPEROXIDE REDUCTASE AHPD"/>
    <property type="match status" value="1"/>
</dbReference>
<name>A0A7C3J3M1_9CREN</name>